<feature type="binding site" evidence="9">
    <location>
        <position position="638"/>
    </location>
    <ligand>
        <name>Zn(2+)</name>
        <dbReference type="ChEBI" id="CHEBI:29105"/>
        <label>2</label>
    </ligand>
</feature>
<feature type="binding site" evidence="9">
    <location>
        <position position="617"/>
    </location>
    <ligand>
        <name>Zn(2+)</name>
        <dbReference type="ChEBI" id="CHEBI:29105"/>
        <label>1</label>
    </ligand>
</feature>
<dbReference type="PANTHER" id="PTHR10333">
    <property type="entry name" value="INHIBITOR OF GROWTH PROTEIN"/>
    <property type="match status" value="1"/>
</dbReference>
<feature type="region of interest" description="Disordered" evidence="12">
    <location>
        <begin position="82"/>
        <end position="119"/>
    </location>
</feature>
<feature type="compositionally biased region" description="Basic and acidic residues" evidence="12">
    <location>
        <begin position="383"/>
        <end position="405"/>
    </location>
</feature>
<feature type="compositionally biased region" description="Polar residues" evidence="12">
    <location>
        <begin position="241"/>
        <end position="257"/>
    </location>
</feature>
<dbReference type="SMART" id="SM01408">
    <property type="entry name" value="ING"/>
    <property type="match status" value="1"/>
</dbReference>
<feature type="compositionally biased region" description="Polar residues" evidence="12">
    <location>
        <begin position="439"/>
        <end position="453"/>
    </location>
</feature>
<dbReference type="PROSITE" id="PS50016">
    <property type="entry name" value="ZF_PHD_2"/>
    <property type="match status" value="1"/>
</dbReference>
<comment type="subunit">
    <text evidence="11">Component of an histone acetyltransferase complex. Interacts with H3K4me3 and to a lesser extent with H3K4me2.</text>
</comment>
<evidence type="ECO:0000256" key="9">
    <source>
        <dbReference type="PIRSR" id="PIRSR628651-51"/>
    </source>
</evidence>
<dbReference type="GO" id="GO:0008270">
    <property type="term" value="F:zinc ion binding"/>
    <property type="evidence" value="ECO:0007669"/>
    <property type="project" value="UniProtKB-KW"/>
</dbReference>
<feature type="site" description="Histone H3K4me3 binding" evidence="8">
    <location>
        <position position="615"/>
    </location>
</feature>
<feature type="compositionally biased region" description="Polar residues" evidence="12">
    <location>
        <begin position="290"/>
        <end position="303"/>
    </location>
</feature>
<dbReference type="InterPro" id="IPR019787">
    <property type="entry name" value="Znf_PHD-finger"/>
</dbReference>
<dbReference type="InterPro" id="IPR011011">
    <property type="entry name" value="Znf_FYVE_PHD"/>
</dbReference>
<feature type="region of interest" description="Disordered" evidence="12">
    <location>
        <begin position="486"/>
        <end position="505"/>
    </location>
</feature>
<keyword evidence="5 9" id="KW-0862">Zinc</keyword>
<comment type="domain">
    <text evidence="11">The PHD-type zinc finger mediates the binding to H3K4me3.</text>
</comment>
<evidence type="ECO:0000313" key="14">
    <source>
        <dbReference type="EMBL" id="KAF3123145.1"/>
    </source>
</evidence>
<feature type="compositionally biased region" description="Low complexity" evidence="12">
    <location>
        <begin position="90"/>
        <end position="115"/>
    </location>
</feature>
<comment type="subcellular location">
    <subcellularLocation>
        <location evidence="1 11">Nucleus</location>
    </subcellularLocation>
</comment>
<proteinExistence type="inferred from homology"/>
<protein>
    <recommendedName>
        <fullName evidence="11">Chromatin modification-related protein</fullName>
    </recommendedName>
</protein>
<evidence type="ECO:0000256" key="3">
    <source>
        <dbReference type="ARBA" id="ARBA00022723"/>
    </source>
</evidence>
<feature type="compositionally biased region" description="Polar residues" evidence="12">
    <location>
        <begin position="310"/>
        <end position="321"/>
    </location>
</feature>
<feature type="region of interest" description="Disordered" evidence="12">
    <location>
        <begin position="203"/>
        <end position="331"/>
    </location>
</feature>
<sequence length="656" mass="71374">MAGTNPRRPPQFYPGLAAFTDAIEALPQETIRHFTLLREVDAKASGPEDLLRNFIKNALSIPPPLQAPPKAEPITEPARVLDDQSDKPLSNNNNNNNNNNTSSTSSNLSDNNQSNEHVKRSRLHEVRVLISDLLLTLDEKIHVISTASEALAKHQVRIDDAYGATTREIDSVLRDGNPAHWAYGNSILESSFNLGAGANENMSTGYPVDPDSSIGTSRADGRREGASRRYAHAPEQLEPKTINQTEPTTLNYENSPTIPAAKRRKGVTHGNQLNKTLAPERSAAQARSGAYSNSHILQNTKTQPIAKVHGSQSSTSNQKQPASRKRMPAPPVATLLSPTKHNFTDSRAMGAPPQSSENFIIAELDGGKKDMGHRNPRSKSHLTKPDAPRAVPKIDNHVKQEEKILSFESKPATIPKPPQDKSLQSENEAMVSSDKETSNQKLDSTAPQGTPADTTKDIAKNDQNVTLGDEGPAAVEKFPRDINVAEKVSGRGAIASVVKSAPKPSMILDIVKSSQVGPPKALPHRLFKSSNEPSVQMDDKSILNNARGDNGNNAGGNGNNDDNDDDDNNDDDDDEGEGDDDEGDVDADEMRYCYCNQISYGKMVACDGPGCQREWFHLPCVGLSHMPSSKDKWYCRECRTAIQNTPKASKASQHRV</sequence>
<accession>A0A7C8NRQ6</accession>
<dbReference type="GO" id="GO:0006325">
    <property type="term" value="P:chromatin organization"/>
    <property type="evidence" value="ECO:0007669"/>
    <property type="project" value="UniProtKB-KW"/>
</dbReference>
<evidence type="ECO:0000256" key="6">
    <source>
        <dbReference type="ARBA" id="ARBA00022853"/>
    </source>
</evidence>
<keyword evidence="7 11" id="KW-0539">Nucleus</keyword>
<evidence type="ECO:0000256" key="12">
    <source>
        <dbReference type="SAM" id="MobiDB-lite"/>
    </source>
</evidence>
<feature type="binding site" evidence="9">
    <location>
        <position position="611"/>
    </location>
    <ligand>
        <name>Zn(2+)</name>
        <dbReference type="ChEBI" id="CHEBI:29105"/>
        <label>2</label>
    </ligand>
</feature>
<dbReference type="SMART" id="SM00249">
    <property type="entry name" value="PHD"/>
    <property type="match status" value="1"/>
</dbReference>
<evidence type="ECO:0000313" key="15">
    <source>
        <dbReference type="Proteomes" id="UP000480548"/>
    </source>
</evidence>
<reference evidence="14 15" key="1">
    <citation type="submission" date="2019-06" db="EMBL/GenBank/DDBJ databases">
        <authorList>
            <person name="Palmer J.M."/>
        </authorList>
    </citation>
    <scope>NUCLEOTIDE SEQUENCE [LARGE SCALE GENOMIC DNA]</scope>
    <source>
        <strain evidence="14 15">TWF703</strain>
    </source>
</reference>
<dbReference type="InterPro" id="IPR013083">
    <property type="entry name" value="Znf_RING/FYVE/PHD"/>
</dbReference>
<comment type="similarity">
    <text evidence="2 11">Belongs to the ING family.</text>
</comment>
<keyword evidence="6 11" id="KW-0156">Chromatin regulator</keyword>
<dbReference type="InterPro" id="IPR001965">
    <property type="entry name" value="Znf_PHD"/>
</dbReference>
<evidence type="ECO:0000256" key="7">
    <source>
        <dbReference type="ARBA" id="ARBA00023242"/>
    </source>
</evidence>
<dbReference type="Pfam" id="PF12998">
    <property type="entry name" value="ING"/>
    <property type="match status" value="1"/>
</dbReference>
<evidence type="ECO:0000256" key="5">
    <source>
        <dbReference type="ARBA" id="ARBA00022833"/>
    </source>
</evidence>
<feature type="binding site" evidence="9">
    <location>
        <position position="593"/>
    </location>
    <ligand>
        <name>Zn(2+)</name>
        <dbReference type="ChEBI" id="CHEBI:29105"/>
        <label>1</label>
    </ligand>
</feature>
<dbReference type="GO" id="GO:0006355">
    <property type="term" value="P:regulation of DNA-templated transcription"/>
    <property type="evidence" value="ECO:0007669"/>
    <property type="project" value="TreeGrafter"/>
</dbReference>
<feature type="region of interest" description="Disordered" evidence="12">
    <location>
        <begin position="367"/>
        <end position="480"/>
    </location>
</feature>
<dbReference type="InterPro" id="IPR028651">
    <property type="entry name" value="ING_fam"/>
</dbReference>
<feature type="site" description="Histone H3K4me3 binding" evidence="8">
    <location>
        <position position="607"/>
    </location>
</feature>
<dbReference type="SUPFAM" id="SSF57903">
    <property type="entry name" value="FYVE/PHD zinc finger"/>
    <property type="match status" value="1"/>
</dbReference>
<evidence type="ECO:0000256" key="10">
    <source>
        <dbReference type="PROSITE-ProRule" id="PRU00146"/>
    </source>
</evidence>
<comment type="function">
    <text evidence="11">Component of an histone acetyltransferase complex.</text>
</comment>
<name>A0A7C8NRQ6_ORBOL</name>
<feature type="binding site" evidence="9">
    <location>
        <position position="635"/>
    </location>
    <ligand>
        <name>Zn(2+)</name>
        <dbReference type="ChEBI" id="CHEBI:29105"/>
        <label>2</label>
    </ligand>
</feature>
<feature type="domain" description="PHD-type" evidence="13">
    <location>
        <begin position="590"/>
        <end position="641"/>
    </location>
</feature>
<feature type="region of interest" description="Disordered" evidence="12">
    <location>
        <begin position="510"/>
        <end position="585"/>
    </location>
</feature>
<evidence type="ECO:0000256" key="1">
    <source>
        <dbReference type="ARBA" id="ARBA00004123"/>
    </source>
</evidence>
<feature type="binding site" evidence="9">
    <location>
        <position position="620"/>
    </location>
    <ligand>
        <name>Zn(2+)</name>
        <dbReference type="ChEBI" id="CHEBI:29105"/>
        <label>1</label>
    </ligand>
</feature>
<dbReference type="Gene3D" id="3.30.40.10">
    <property type="entry name" value="Zinc/RING finger domain, C3HC4 (zinc finger)"/>
    <property type="match status" value="1"/>
</dbReference>
<dbReference type="InterPro" id="IPR024610">
    <property type="entry name" value="ING_N_histone-binding"/>
</dbReference>
<organism evidence="14 15">
    <name type="scientific">Orbilia oligospora</name>
    <name type="common">Nematode-trapping fungus</name>
    <name type="synonym">Arthrobotrys oligospora</name>
    <dbReference type="NCBI Taxonomy" id="2813651"/>
    <lineage>
        <taxon>Eukaryota</taxon>
        <taxon>Fungi</taxon>
        <taxon>Dikarya</taxon>
        <taxon>Ascomycota</taxon>
        <taxon>Pezizomycotina</taxon>
        <taxon>Orbiliomycetes</taxon>
        <taxon>Orbiliales</taxon>
        <taxon>Orbiliaceae</taxon>
        <taxon>Orbilia</taxon>
    </lineage>
</organism>
<feature type="binding site" evidence="9">
    <location>
        <position position="595"/>
    </location>
    <ligand>
        <name>Zn(2+)</name>
        <dbReference type="ChEBI" id="CHEBI:29105"/>
        <label>1</label>
    </ligand>
</feature>
<evidence type="ECO:0000256" key="8">
    <source>
        <dbReference type="PIRSR" id="PIRSR628651-50"/>
    </source>
</evidence>
<feature type="site" description="Histone H3K4me3 binding" evidence="8">
    <location>
        <position position="603"/>
    </location>
</feature>
<dbReference type="CDD" id="cd15505">
    <property type="entry name" value="PHD_ING"/>
    <property type="match status" value="1"/>
</dbReference>
<keyword evidence="3 9" id="KW-0479">Metal-binding</keyword>
<dbReference type="Gene3D" id="6.10.140.1740">
    <property type="match status" value="1"/>
</dbReference>
<dbReference type="PROSITE" id="PS01359">
    <property type="entry name" value="ZF_PHD_1"/>
    <property type="match status" value="1"/>
</dbReference>
<dbReference type="Proteomes" id="UP000480548">
    <property type="component" value="Unassembled WGS sequence"/>
</dbReference>
<dbReference type="InterPro" id="IPR019786">
    <property type="entry name" value="Zinc_finger_PHD-type_CS"/>
</dbReference>
<dbReference type="PANTHER" id="PTHR10333:SF42">
    <property type="entry name" value="INHIBITOR OF GROWTH PROTEIN 5"/>
    <property type="match status" value="1"/>
</dbReference>
<dbReference type="EMBL" id="WIQZ01000113">
    <property type="protein sequence ID" value="KAF3123145.1"/>
    <property type="molecule type" value="Genomic_DNA"/>
</dbReference>
<evidence type="ECO:0000256" key="4">
    <source>
        <dbReference type="ARBA" id="ARBA00022771"/>
    </source>
</evidence>
<keyword evidence="4 10" id="KW-0863">Zinc-finger</keyword>
<comment type="caution">
    <text evidence="14">The sequence shown here is derived from an EMBL/GenBank/DDBJ whole genome shotgun (WGS) entry which is preliminary data.</text>
</comment>
<feature type="site" description="Histone H3K4me3 binding" evidence="8">
    <location>
        <position position="592"/>
    </location>
</feature>
<dbReference type="GO" id="GO:0070210">
    <property type="term" value="C:Rpd3L-Expanded complex"/>
    <property type="evidence" value="ECO:0007669"/>
    <property type="project" value="TreeGrafter"/>
</dbReference>
<feature type="binding site" evidence="9">
    <location>
        <position position="606"/>
    </location>
    <ligand>
        <name>Zn(2+)</name>
        <dbReference type="ChEBI" id="CHEBI:29105"/>
        <label>2</label>
    </ligand>
</feature>
<evidence type="ECO:0000256" key="2">
    <source>
        <dbReference type="ARBA" id="ARBA00010210"/>
    </source>
</evidence>
<dbReference type="GO" id="GO:0033698">
    <property type="term" value="C:Rpd3L complex"/>
    <property type="evidence" value="ECO:0007669"/>
    <property type="project" value="TreeGrafter"/>
</dbReference>
<dbReference type="AlphaFoldDB" id="A0A7C8NRQ6"/>
<feature type="compositionally biased region" description="Acidic residues" evidence="12">
    <location>
        <begin position="561"/>
        <end position="585"/>
    </location>
</feature>
<evidence type="ECO:0000259" key="13">
    <source>
        <dbReference type="PROSITE" id="PS50016"/>
    </source>
</evidence>
<gene>
    <name evidence="14" type="ORF">TWF703_001007</name>
</gene>
<evidence type="ECO:0000256" key="11">
    <source>
        <dbReference type="RuleBase" id="RU361213"/>
    </source>
</evidence>